<accession>A0A8A7KCL8</accession>
<dbReference type="Proteomes" id="UP000665020">
    <property type="component" value="Chromosome"/>
</dbReference>
<name>A0A8A7KCL8_9FIRM</name>
<dbReference type="KEGG" id="ifn:GM661_03690"/>
<evidence type="ECO:0000313" key="1">
    <source>
        <dbReference type="EMBL" id="QTL97139.1"/>
    </source>
</evidence>
<dbReference type="Pfam" id="PF13181">
    <property type="entry name" value="TPR_8"/>
    <property type="match status" value="1"/>
</dbReference>
<dbReference type="Gene3D" id="1.25.40.10">
    <property type="entry name" value="Tetratricopeptide repeat domain"/>
    <property type="match status" value="1"/>
</dbReference>
<gene>
    <name evidence="1" type="ORF">GM661_03690</name>
</gene>
<reference evidence="1" key="1">
    <citation type="submission" date="2019-12" db="EMBL/GenBank/DDBJ databases">
        <authorList>
            <person name="zhang j."/>
            <person name="sun C.M."/>
        </authorList>
    </citation>
    <scope>NUCLEOTIDE SEQUENCE</scope>
    <source>
        <strain evidence="1">NS-1</strain>
    </source>
</reference>
<proteinExistence type="predicted"/>
<dbReference type="RefSeq" id="WP_230868792.1">
    <property type="nucleotide sequence ID" value="NZ_CP046640.1"/>
</dbReference>
<dbReference type="AlphaFoldDB" id="A0A8A7KCL8"/>
<organism evidence="1 2">
    <name type="scientific">Iocasia fonsfrigidae</name>
    <dbReference type="NCBI Taxonomy" id="2682810"/>
    <lineage>
        <taxon>Bacteria</taxon>
        <taxon>Bacillati</taxon>
        <taxon>Bacillota</taxon>
        <taxon>Clostridia</taxon>
        <taxon>Halanaerobiales</taxon>
        <taxon>Halanaerobiaceae</taxon>
        <taxon>Iocasia</taxon>
    </lineage>
</organism>
<sequence>MGGGIIIKDKLMYFWGYFLYSIGVKKRAKNIFIKLDDGSDWKLKLLLARINISMDEFNKALKYLDEVMTLVSDSKIKRILLEDKISILFKLEKYNAALSILEKEDQDDVNILEMIANIYLKKDDLDLAESYAKKINTIDPVNETAIFLLVGINYKRKKYNETIKYCNKLLKYDKETALRLLANSYLEFNDLVMAEKYFKKLRSKYSGQLATIFTHARLEYKKGNIKKAYKILKFIEDQGIECNEDFYGIYNQVKKEIEK</sequence>
<protein>
    <recommendedName>
        <fullName evidence="3">Tetratricopeptide repeat protein</fullName>
    </recommendedName>
</protein>
<dbReference type="SUPFAM" id="SSF48452">
    <property type="entry name" value="TPR-like"/>
    <property type="match status" value="1"/>
</dbReference>
<evidence type="ECO:0008006" key="3">
    <source>
        <dbReference type="Google" id="ProtNLM"/>
    </source>
</evidence>
<keyword evidence="2" id="KW-1185">Reference proteome</keyword>
<evidence type="ECO:0000313" key="2">
    <source>
        <dbReference type="Proteomes" id="UP000665020"/>
    </source>
</evidence>
<dbReference type="InterPro" id="IPR019734">
    <property type="entry name" value="TPR_rpt"/>
</dbReference>
<dbReference type="SMART" id="SM00028">
    <property type="entry name" value="TPR"/>
    <property type="match status" value="3"/>
</dbReference>
<dbReference type="EMBL" id="CP046640">
    <property type="protein sequence ID" value="QTL97139.1"/>
    <property type="molecule type" value="Genomic_DNA"/>
</dbReference>
<dbReference type="InterPro" id="IPR011990">
    <property type="entry name" value="TPR-like_helical_dom_sf"/>
</dbReference>